<dbReference type="InterPro" id="IPR026444">
    <property type="entry name" value="Secre_tail"/>
</dbReference>
<feature type="chain" id="PRO_5036805964" evidence="1">
    <location>
        <begin position="20"/>
        <end position="633"/>
    </location>
</feature>
<dbReference type="CDD" id="cd00241">
    <property type="entry name" value="DOMON_like"/>
    <property type="match status" value="1"/>
</dbReference>
<dbReference type="Proteomes" id="UP000736328">
    <property type="component" value="Unassembled WGS sequence"/>
</dbReference>
<protein>
    <submittedName>
        <fullName evidence="2">T9SS type A sorting domain-containing protein</fullName>
    </submittedName>
</protein>
<dbReference type="Gene3D" id="2.60.40.4070">
    <property type="match status" value="1"/>
</dbReference>
<dbReference type="AlphaFoldDB" id="A0A933MKJ2"/>
<evidence type="ECO:0000313" key="2">
    <source>
        <dbReference type="EMBL" id="MBI4727834.1"/>
    </source>
</evidence>
<reference evidence="2" key="1">
    <citation type="submission" date="2020-07" db="EMBL/GenBank/DDBJ databases">
        <title>Huge and variable diversity of episymbiotic CPR bacteria and DPANN archaea in groundwater ecosystems.</title>
        <authorList>
            <person name="He C.Y."/>
            <person name="Keren R."/>
            <person name="Whittaker M."/>
            <person name="Farag I.F."/>
            <person name="Doudna J."/>
            <person name="Cate J.H.D."/>
            <person name="Banfield J.F."/>
        </authorList>
    </citation>
    <scope>NUCLEOTIDE SEQUENCE</scope>
    <source>
        <strain evidence="2">NC_groundwater_1520_Pr4_B-0.1um_53_5</strain>
    </source>
</reference>
<proteinExistence type="predicted"/>
<dbReference type="NCBIfam" id="TIGR04183">
    <property type="entry name" value="Por_Secre_tail"/>
    <property type="match status" value="1"/>
</dbReference>
<organism evidence="2 3">
    <name type="scientific">candidate division TA06 bacterium</name>
    <dbReference type="NCBI Taxonomy" id="2250710"/>
    <lineage>
        <taxon>Bacteria</taxon>
        <taxon>Bacteria division TA06</taxon>
    </lineage>
</organism>
<sequence>MRMVLLILFACAAIHPLQAAQGGPDAFGYRWIDSDEPAGPVYSWTEIRGLGTSPGAADDKSWLVALPQSFRFYGQIYDSVYICTNGFASFTSPDSTPLCPDITLPNPVPPNAALAPFWNDMDLGAAEKGQLYFYNDASSRRFIMEWDSAIRWGGSNRYSFQLVLCYDDSSVAFNYRTAGPGWQTDNNTGIGIEDQAGGAGLQISQSLLKDNYAVKFCNPPDSHDVRAAAEQPDWYVEPGSPAACRLRATNAGLFEESFPVQCFVYHNAALIFSDTVAVNALAPGGSVSLTFDPWTAGTSGEQYVVKLCCAMDNDGNRANDTVSAVTVSFPYRNKLNCPWRTSPIAIDGVLSNGEWPDTVKIDVTDILGRNLQTPPAGSAFLYAVNDSSALYLAVDVPWDASLESGDALYLFVDDDGDGAWAGDNSEGRYILQWSGAADSLTFTTLPAVINSGTSGIARAVGIASGHAQYEMSIPFGGGTGSDIRNGPGGIAKIHLSWQDGADKNIYAWWPQDMELPQDEDPAHYGRLVLADASGVAEQLQGTVLSPGIFRLWNSPNPFAVQTRISYQLPASGQVELGIYNVAGQLVKTLIAGFQPPGKHSATWNSAGVFAAGVYFYRLKFNGREQIGKMLLIK</sequence>
<evidence type="ECO:0000256" key="1">
    <source>
        <dbReference type="SAM" id="SignalP"/>
    </source>
</evidence>
<feature type="signal peptide" evidence="1">
    <location>
        <begin position="1"/>
        <end position="19"/>
    </location>
</feature>
<dbReference type="EMBL" id="JACQXR010000162">
    <property type="protein sequence ID" value="MBI4727834.1"/>
    <property type="molecule type" value="Genomic_DNA"/>
</dbReference>
<evidence type="ECO:0000313" key="3">
    <source>
        <dbReference type="Proteomes" id="UP000736328"/>
    </source>
</evidence>
<dbReference type="Gene3D" id="2.60.40.1190">
    <property type="match status" value="1"/>
</dbReference>
<name>A0A933MKJ2_UNCT6</name>
<dbReference type="SUPFAM" id="SSF49344">
    <property type="entry name" value="CBD9-like"/>
    <property type="match status" value="1"/>
</dbReference>
<keyword evidence="1" id="KW-0732">Signal</keyword>
<accession>A0A933MKJ2</accession>
<gene>
    <name evidence="2" type="ORF">HY768_11570</name>
</gene>
<comment type="caution">
    <text evidence="2">The sequence shown here is derived from an EMBL/GenBank/DDBJ whole genome shotgun (WGS) entry which is preliminary data.</text>
</comment>